<sequence>MRGAGMVGVYKGYVAESSCQVPFANCARHDLDWASCLRRSFRPPPLSSSPSACFMHARRRPLSFPPVAQVIFSRRAPTRGPARPPCRLRGAPAAAGSPQKCPIHHSPRRRLRISKYHNKYIHSGTAMPPSAPARALPAHLSSWTTGGTSSTAQKSTDRAGTD</sequence>
<comment type="caution">
    <text evidence="1">The sequence shown here is derived from an EMBL/GenBank/DDBJ whole genome shotgun (WGS) entry which is preliminary data.</text>
</comment>
<reference evidence="1" key="1">
    <citation type="submission" date="2021-03" db="EMBL/GenBank/DDBJ databases">
        <authorList>
            <consortium name="DOE Joint Genome Institute"/>
            <person name="Ahrendt S."/>
            <person name="Looney B.P."/>
            <person name="Miyauchi S."/>
            <person name="Morin E."/>
            <person name="Drula E."/>
            <person name="Courty P.E."/>
            <person name="Chicoki N."/>
            <person name="Fauchery L."/>
            <person name="Kohler A."/>
            <person name="Kuo A."/>
            <person name="Labutti K."/>
            <person name="Pangilinan J."/>
            <person name="Lipzen A."/>
            <person name="Riley R."/>
            <person name="Andreopoulos W."/>
            <person name="He G."/>
            <person name="Johnson J."/>
            <person name="Barry K.W."/>
            <person name="Grigoriev I.V."/>
            <person name="Nagy L."/>
            <person name="Hibbett D."/>
            <person name="Henrissat B."/>
            <person name="Matheny P.B."/>
            <person name="Labbe J."/>
            <person name="Martin F."/>
        </authorList>
    </citation>
    <scope>NUCLEOTIDE SEQUENCE</scope>
    <source>
        <strain evidence="1">HHB10654</strain>
    </source>
</reference>
<keyword evidence="2" id="KW-1185">Reference proteome</keyword>
<dbReference type="EMBL" id="MU277203">
    <property type="protein sequence ID" value="KAI0063364.1"/>
    <property type="molecule type" value="Genomic_DNA"/>
</dbReference>
<reference evidence="1" key="2">
    <citation type="journal article" date="2022" name="New Phytol.">
        <title>Evolutionary transition to the ectomycorrhizal habit in the genomes of a hyperdiverse lineage of mushroom-forming fungi.</title>
        <authorList>
            <person name="Looney B."/>
            <person name="Miyauchi S."/>
            <person name="Morin E."/>
            <person name="Drula E."/>
            <person name="Courty P.E."/>
            <person name="Kohler A."/>
            <person name="Kuo A."/>
            <person name="LaButti K."/>
            <person name="Pangilinan J."/>
            <person name="Lipzen A."/>
            <person name="Riley R."/>
            <person name="Andreopoulos W."/>
            <person name="He G."/>
            <person name="Johnson J."/>
            <person name="Nolan M."/>
            <person name="Tritt A."/>
            <person name="Barry K.W."/>
            <person name="Grigoriev I.V."/>
            <person name="Nagy L.G."/>
            <person name="Hibbett D."/>
            <person name="Henrissat B."/>
            <person name="Matheny P.B."/>
            <person name="Labbe J."/>
            <person name="Martin F.M."/>
        </authorList>
    </citation>
    <scope>NUCLEOTIDE SEQUENCE</scope>
    <source>
        <strain evidence="1">HHB10654</strain>
    </source>
</reference>
<accession>A0ACB8T3P3</accession>
<dbReference type="Proteomes" id="UP000814140">
    <property type="component" value="Unassembled WGS sequence"/>
</dbReference>
<organism evidence="1 2">
    <name type="scientific">Artomyces pyxidatus</name>
    <dbReference type="NCBI Taxonomy" id="48021"/>
    <lineage>
        <taxon>Eukaryota</taxon>
        <taxon>Fungi</taxon>
        <taxon>Dikarya</taxon>
        <taxon>Basidiomycota</taxon>
        <taxon>Agaricomycotina</taxon>
        <taxon>Agaricomycetes</taxon>
        <taxon>Russulales</taxon>
        <taxon>Auriscalpiaceae</taxon>
        <taxon>Artomyces</taxon>
    </lineage>
</organism>
<evidence type="ECO:0000313" key="2">
    <source>
        <dbReference type="Proteomes" id="UP000814140"/>
    </source>
</evidence>
<name>A0ACB8T3P3_9AGAM</name>
<evidence type="ECO:0000313" key="1">
    <source>
        <dbReference type="EMBL" id="KAI0063364.1"/>
    </source>
</evidence>
<proteinExistence type="predicted"/>
<gene>
    <name evidence="1" type="ORF">BV25DRAFT_421236</name>
</gene>
<protein>
    <submittedName>
        <fullName evidence="1">Uncharacterized protein</fullName>
    </submittedName>
</protein>